<dbReference type="Proteomes" id="UP001497497">
    <property type="component" value="Unassembled WGS sequence"/>
</dbReference>
<comment type="subcellular location">
    <subcellularLocation>
        <location evidence="1">Cell membrane</location>
        <topology evidence="1">Multi-pass membrane protein</topology>
    </subcellularLocation>
</comment>
<dbReference type="PROSITE" id="PS50262">
    <property type="entry name" value="G_PROTEIN_RECEP_F1_2"/>
    <property type="match status" value="1"/>
</dbReference>
<dbReference type="SUPFAM" id="SSF81321">
    <property type="entry name" value="Family A G protein-coupled receptor-like"/>
    <property type="match status" value="1"/>
</dbReference>
<dbReference type="GO" id="GO:0005886">
    <property type="term" value="C:plasma membrane"/>
    <property type="evidence" value="ECO:0007669"/>
    <property type="project" value="UniProtKB-SubCell"/>
</dbReference>
<accession>A0AAV2IN24</accession>
<name>A0AAV2IN24_LYMST</name>
<dbReference type="InterPro" id="IPR017452">
    <property type="entry name" value="GPCR_Rhodpsn_7TM"/>
</dbReference>
<keyword evidence="5 7" id="KW-0472">Membrane</keyword>
<dbReference type="GO" id="GO:0004930">
    <property type="term" value="F:G protein-coupled receptor activity"/>
    <property type="evidence" value="ECO:0007669"/>
    <property type="project" value="TreeGrafter"/>
</dbReference>
<feature type="transmembrane region" description="Helical" evidence="7">
    <location>
        <begin position="181"/>
        <end position="203"/>
    </location>
</feature>
<feature type="non-terminal residue" evidence="9">
    <location>
        <position position="1"/>
    </location>
</feature>
<keyword evidence="3 7" id="KW-0812">Transmembrane</keyword>
<dbReference type="GO" id="GO:0042277">
    <property type="term" value="F:peptide binding"/>
    <property type="evidence" value="ECO:0007669"/>
    <property type="project" value="TreeGrafter"/>
</dbReference>
<feature type="transmembrane region" description="Helical" evidence="7">
    <location>
        <begin position="83"/>
        <end position="110"/>
    </location>
</feature>
<evidence type="ECO:0000256" key="7">
    <source>
        <dbReference type="SAM" id="Phobius"/>
    </source>
</evidence>
<feature type="non-terminal residue" evidence="9">
    <location>
        <position position="220"/>
    </location>
</feature>
<dbReference type="Gene3D" id="1.20.1070.10">
    <property type="entry name" value="Rhodopsin 7-helix transmembrane proteins"/>
    <property type="match status" value="1"/>
</dbReference>
<evidence type="ECO:0000256" key="4">
    <source>
        <dbReference type="ARBA" id="ARBA00022989"/>
    </source>
</evidence>
<dbReference type="GO" id="GO:0032870">
    <property type="term" value="P:cellular response to hormone stimulus"/>
    <property type="evidence" value="ECO:0007669"/>
    <property type="project" value="TreeGrafter"/>
</dbReference>
<feature type="transmembrane region" description="Helical" evidence="7">
    <location>
        <begin position="138"/>
        <end position="161"/>
    </location>
</feature>
<gene>
    <name evidence="9" type="ORF">GSLYS_00021360001</name>
</gene>
<sequence length="220" mass="25495">FTAYVALTRCLCVAMPFTVKSLFTPKFTTVMMVSISAVVFAAYFVMYFSFVIKLDFSGEFNTTTPHYEYSDLYLSHGDVLNRYYITLSVILPSLAFCIICVSSVVTWYYLKKSTIAAVSKTKSQENSERKMSQREKSVAKTLLVVFIFFVCNILPTLSFHVARLAEPEFFMYKNYHNTYLLLFRMLMGLDLLNACSIFFICLIMRPTFRSHLKCSRYLKK</sequence>
<evidence type="ECO:0000259" key="8">
    <source>
        <dbReference type="PROSITE" id="PS50262"/>
    </source>
</evidence>
<organism evidence="9 10">
    <name type="scientific">Lymnaea stagnalis</name>
    <name type="common">Great pond snail</name>
    <name type="synonym">Helix stagnalis</name>
    <dbReference type="NCBI Taxonomy" id="6523"/>
    <lineage>
        <taxon>Eukaryota</taxon>
        <taxon>Metazoa</taxon>
        <taxon>Spiralia</taxon>
        <taxon>Lophotrochozoa</taxon>
        <taxon>Mollusca</taxon>
        <taxon>Gastropoda</taxon>
        <taxon>Heterobranchia</taxon>
        <taxon>Euthyneura</taxon>
        <taxon>Panpulmonata</taxon>
        <taxon>Hygrophila</taxon>
        <taxon>Lymnaeoidea</taxon>
        <taxon>Lymnaeidae</taxon>
        <taxon>Lymnaea</taxon>
    </lineage>
</organism>
<feature type="domain" description="G-protein coupled receptors family 1 profile" evidence="8">
    <location>
        <begin position="1"/>
        <end position="201"/>
    </location>
</feature>
<evidence type="ECO:0000256" key="3">
    <source>
        <dbReference type="ARBA" id="ARBA00022692"/>
    </source>
</evidence>
<dbReference type="PANTHER" id="PTHR24241">
    <property type="entry name" value="NEUROPEPTIDE RECEPTOR-RELATED G-PROTEIN COUPLED RECEPTOR"/>
    <property type="match status" value="1"/>
</dbReference>
<keyword evidence="10" id="KW-1185">Reference proteome</keyword>
<evidence type="ECO:0000256" key="5">
    <source>
        <dbReference type="ARBA" id="ARBA00023136"/>
    </source>
</evidence>
<comment type="caution">
    <text evidence="9">The sequence shown here is derived from an EMBL/GenBank/DDBJ whole genome shotgun (WGS) entry which is preliminary data.</text>
</comment>
<reference evidence="9 10" key="1">
    <citation type="submission" date="2024-04" db="EMBL/GenBank/DDBJ databases">
        <authorList>
            <consortium name="Genoscope - CEA"/>
            <person name="William W."/>
        </authorList>
    </citation>
    <scope>NUCLEOTIDE SEQUENCE [LARGE SCALE GENOMIC DNA]</scope>
</reference>
<evidence type="ECO:0000256" key="2">
    <source>
        <dbReference type="ARBA" id="ARBA00022475"/>
    </source>
</evidence>
<protein>
    <recommendedName>
        <fullName evidence="8">G-protein coupled receptors family 1 profile domain-containing protein</fullName>
    </recommendedName>
</protein>
<keyword evidence="6" id="KW-0675">Receptor</keyword>
<keyword evidence="4 7" id="KW-1133">Transmembrane helix</keyword>
<feature type="transmembrane region" description="Helical" evidence="7">
    <location>
        <begin position="30"/>
        <end position="52"/>
    </location>
</feature>
<proteinExistence type="predicted"/>
<evidence type="ECO:0000256" key="6">
    <source>
        <dbReference type="ARBA" id="ARBA00023170"/>
    </source>
</evidence>
<dbReference type="PANTHER" id="PTHR24241:SF76">
    <property type="entry name" value="NEUROPEPTIDE SIFAMIDE RECEPTOR"/>
    <property type="match status" value="1"/>
</dbReference>
<evidence type="ECO:0000313" key="10">
    <source>
        <dbReference type="Proteomes" id="UP001497497"/>
    </source>
</evidence>
<dbReference type="EMBL" id="CAXITT010001153">
    <property type="protein sequence ID" value="CAL1548043.1"/>
    <property type="molecule type" value="Genomic_DNA"/>
</dbReference>
<dbReference type="AlphaFoldDB" id="A0AAV2IN24"/>
<evidence type="ECO:0000313" key="9">
    <source>
        <dbReference type="EMBL" id="CAL1548043.1"/>
    </source>
</evidence>
<keyword evidence="2" id="KW-1003">Cell membrane</keyword>
<evidence type="ECO:0000256" key="1">
    <source>
        <dbReference type="ARBA" id="ARBA00004651"/>
    </source>
</evidence>